<dbReference type="GO" id="GO:0005737">
    <property type="term" value="C:cytoplasm"/>
    <property type="evidence" value="ECO:0007669"/>
    <property type="project" value="TreeGrafter"/>
</dbReference>
<sequence>MKHRITNSWGILAGTPFLLGACTAEKKEAPRPNVVFICVDDLRHELGSYGSVVKTPHMDKLASEGSLFFNHYTQIPTSGASRASMLTGMLPRDKSDLTNEACHIRLSDKAEGEHPETMFHHLKRNGYYTVGIGKISHAADGMLYAYNDPVGTKPELPYSWDEMLFDAGQWKTGWNAFFGYSNGTNRQSEKRQVKPYECADIPDEGLPDGLTANLAVGKLKELAGKGEPFCLAVGFFKPHLPFTAPKKYWDMYDEEAIPLSPTPDIPEGCHLSTLLNSGEFNGYELGEEKASLEKRLSDPYARKVRHAYFACVSYVDAQIGKVLDALEESGLADNTVIILWGDHGWQLGDYRVWGKHTLHDVSLSSALIVKAPGTKQGVKNRRIVSSVDIYPTLMELCGVDCPEGLDGRSFVKQLTSPEDADWEDIAYSYFGNGISVRTPRFRLSRYIGKKDTIMELYEYDKDIFERKNIYEEKPDVVEKLFPLLIHQKR</sequence>
<evidence type="ECO:0000256" key="2">
    <source>
        <dbReference type="ARBA" id="ARBA00008779"/>
    </source>
</evidence>
<keyword evidence="5" id="KW-0378">Hydrolase</keyword>
<feature type="modified residue" description="3-oxoalanine (Ser)" evidence="7">
    <location>
        <position position="78"/>
    </location>
</feature>
<evidence type="ECO:0000256" key="4">
    <source>
        <dbReference type="ARBA" id="ARBA00022729"/>
    </source>
</evidence>
<name>A0A0F5JKD1_9BACT</name>
<keyword evidence="4" id="KW-0732">Signal</keyword>
<dbReference type="Gene3D" id="3.40.720.10">
    <property type="entry name" value="Alkaline Phosphatase, subunit A"/>
    <property type="match status" value="1"/>
</dbReference>
<evidence type="ECO:0000256" key="1">
    <source>
        <dbReference type="ARBA" id="ARBA00001913"/>
    </source>
</evidence>
<comment type="PTM">
    <text evidence="7">The conversion to 3-oxoalanine (also known as C-formylglycine, FGly), of a serine or cysteine residue in prokaryotes and of a cysteine residue in eukaryotes, is critical for catalytic activity.</text>
</comment>
<dbReference type="Pfam" id="PF00884">
    <property type="entry name" value="Sulfatase"/>
    <property type="match status" value="1"/>
</dbReference>
<comment type="cofactor">
    <cofactor evidence="1">
        <name>Ca(2+)</name>
        <dbReference type="ChEBI" id="CHEBI:29108"/>
    </cofactor>
</comment>
<dbReference type="HOGENOM" id="CLU_006332_9_0_10"/>
<dbReference type="AlphaFoldDB" id="A0A0F5JKD1"/>
<dbReference type="InterPro" id="IPR017850">
    <property type="entry name" value="Alkaline_phosphatase_core_sf"/>
</dbReference>
<keyword evidence="6" id="KW-0106">Calcium</keyword>
<evidence type="ECO:0000313" key="9">
    <source>
        <dbReference type="EMBL" id="KKB57907.1"/>
    </source>
</evidence>
<dbReference type="PANTHER" id="PTHR45953">
    <property type="entry name" value="IDURONATE 2-SULFATASE"/>
    <property type="match status" value="1"/>
</dbReference>
<gene>
    <name evidence="9" type="ORF">HMPREF1536_01716</name>
</gene>
<proteinExistence type="inferred from homology"/>
<dbReference type="PROSITE" id="PS51257">
    <property type="entry name" value="PROKAR_LIPOPROTEIN"/>
    <property type="match status" value="1"/>
</dbReference>
<evidence type="ECO:0000313" key="10">
    <source>
        <dbReference type="Proteomes" id="UP000033035"/>
    </source>
</evidence>
<evidence type="ECO:0000259" key="8">
    <source>
        <dbReference type="Pfam" id="PF00884"/>
    </source>
</evidence>
<reference evidence="9 10" key="1">
    <citation type="submission" date="2013-04" db="EMBL/GenBank/DDBJ databases">
        <title>The Genome Sequence of Parabacteroides gordonii DSM 23371.</title>
        <authorList>
            <consortium name="The Broad Institute Genomics Platform"/>
            <person name="Earl A."/>
            <person name="Ward D."/>
            <person name="Feldgarden M."/>
            <person name="Gevers D."/>
            <person name="Martens E."/>
            <person name="Sakamoto M."/>
            <person name="Benno Y."/>
            <person name="Suzuki N."/>
            <person name="Matsunaga N."/>
            <person name="Koshihara K."/>
            <person name="Seki M."/>
            <person name="Komiya H."/>
            <person name="Walker B."/>
            <person name="Young S."/>
            <person name="Zeng Q."/>
            <person name="Gargeya S."/>
            <person name="Fitzgerald M."/>
            <person name="Haas B."/>
            <person name="Abouelleil A."/>
            <person name="Allen A.W."/>
            <person name="Alvarado L."/>
            <person name="Arachchi H.M."/>
            <person name="Berlin A.M."/>
            <person name="Chapman S.B."/>
            <person name="Gainer-Dewar J."/>
            <person name="Goldberg J."/>
            <person name="Griggs A."/>
            <person name="Gujja S."/>
            <person name="Hansen M."/>
            <person name="Howarth C."/>
            <person name="Imamovic A."/>
            <person name="Ireland A."/>
            <person name="Larimer J."/>
            <person name="McCowan C."/>
            <person name="Murphy C."/>
            <person name="Pearson M."/>
            <person name="Poon T.W."/>
            <person name="Priest M."/>
            <person name="Roberts A."/>
            <person name="Saif S."/>
            <person name="Shea T."/>
            <person name="Sisk P."/>
            <person name="Sykes S."/>
            <person name="Wortman J."/>
            <person name="Nusbaum C."/>
            <person name="Birren B."/>
        </authorList>
    </citation>
    <scope>NUCLEOTIDE SEQUENCE [LARGE SCALE GENOMIC DNA]</scope>
    <source>
        <strain evidence="9 10">MS-1</strain>
    </source>
</reference>
<feature type="domain" description="Sulfatase N-terminal" evidence="8">
    <location>
        <begin position="32"/>
        <end position="399"/>
    </location>
</feature>
<evidence type="ECO:0000256" key="7">
    <source>
        <dbReference type="PIRSR" id="PIRSR600917-52"/>
    </source>
</evidence>
<dbReference type="InterPro" id="IPR000917">
    <property type="entry name" value="Sulfatase_N"/>
</dbReference>
<dbReference type="STRING" id="1203610.HMPREF1536_01716"/>
<comment type="similarity">
    <text evidence="2">Belongs to the sulfatase family.</text>
</comment>
<keyword evidence="10" id="KW-1185">Reference proteome</keyword>
<accession>A0A0F5JKD1</accession>
<dbReference type="Proteomes" id="UP000033035">
    <property type="component" value="Unassembled WGS sequence"/>
</dbReference>
<dbReference type="SUPFAM" id="SSF53649">
    <property type="entry name" value="Alkaline phosphatase-like"/>
    <property type="match status" value="1"/>
</dbReference>
<keyword evidence="3" id="KW-0479">Metal-binding</keyword>
<evidence type="ECO:0000256" key="3">
    <source>
        <dbReference type="ARBA" id="ARBA00022723"/>
    </source>
</evidence>
<dbReference type="GO" id="GO:0004423">
    <property type="term" value="F:iduronate-2-sulfatase activity"/>
    <property type="evidence" value="ECO:0007669"/>
    <property type="project" value="InterPro"/>
</dbReference>
<dbReference type="InterPro" id="IPR035874">
    <property type="entry name" value="IDS"/>
</dbReference>
<dbReference type="RefSeq" id="WP_028726607.1">
    <property type="nucleotide sequence ID" value="NZ_AUAE01000009.1"/>
</dbReference>
<dbReference type="EMBL" id="AQHW01000011">
    <property type="protein sequence ID" value="KKB57907.1"/>
    <property type="molecule type" value="Genomic_DNA"/>
</dbReference>
<dbReference type="GO" id="GO:0046872">
    <property type="term" value="F:metal ion binding"/>
    <property type="evidence" value="ECO:0007669"/>
    <property type="project" value="UniProtKB-KW"/>
</dbReference>
<dbReference type="CDD" id="cd16030">
    <property type="entry name" value="iduronate-2-sulfatase"/>
    <property type="match status" value="1"/>
</dbReference>
<comment type="caution">
    <text evidence="9">The sequence shown here is derived from an EMBL/GenBank/DDBJ whole genome shotgun (WGS) entry which is preliminary data.</text>
</comment>
<protein>
    <recommendedName>
        <fullName evidence="8">Sulfatase N-terminal domain-containing protein</fullName>
    </recommendedName>
</protein>
<dbReference type="PANTHER" id="PTHR45953:SF1">
    <property type="entry name" value="IDURONATE 2-SULFATASE"/>
    <property type="match status" value="1"/>
</dbReference>
<dbReference type="PATRIC" id="fig|1203610.3.peg.1762"/>
<evidence type="ECO:0000256" key="6">
    <source>
        <dbReference type="ARBA" id="ARBA00022837"/>
    </source>
</evidence>
<organism evidence="9 10">
    <name type="scientific">Parabacteroides gordonii MS-1 = DSM 23371</name>
    <dbReference type="NCBI Taxonomy" id="1203610"/>
    <lineage>
        <taxon>Bacteria</taxon>
        <taxon>Pseudomonadati</taxon>
        <taxon>Bacteroidota</taxon>
        <taxon>Bacteroidia</taxon>
        <taxon>Bacteroidales</taxon>
        <taxon>Tannerellaceae</taxon>
        <taxon>Parabacteroides</taxon>
    </lineage>
</organism>
<evidence type="ECO:0000256" key="5">
    <source>
        <dbReference type="ARBA" id="ARBA00022801"/>
    </source>
</evidence>